<dbReference type="Proteomes" id="UP001627154">
    <property type="component" value="Unassembled WGS sequence"/>
</dbReference>
<dbReference type="EMBL" id="JBJJXI010000019">
    <property type="protein sequence ID" value="KAL3406406.1"/>
    <property type="molecule type" value="Genomic_DNA"/>
</dbReference>
<protein>
    <submittedName>
        <fullName evidence="1">Uncharacterized protein</fullName>
    </submittedName>
</protein>
<organism evidence="1 2">
    <name type="scientific">Trichogramma kaykai</name>
    <dbReference type="NCBI Taxonomy" id="54128"/>
    <lineage>
        <taxon>Eukaryota</taxon>
        <taxon>Metazoa</taxon>
        <taxon>Ecdysozoa</taxon>
        <taxon>Arthropoda</taxon>
        <taxon>Hexapoda</taxon>
        <taxon>Insecta</taxon>
        <taxon>Pterygota</taxon>
        <taxon>Neoptera</taxon>
        <taxon>Endopterygota</taxon>
        <taxon>Hymenoptera</taxon>
        <taxon>Apocrita</taxon>
        <taxon>Proctotrupomorpha</taxon>
        <taxon>Chalcidoidea</taxon>
        <taxon>Trichogrammatidae</taxon>
        <taxon>Trichogramma</taxon>
    </lineage>
</organism>
<dbReference type="AlphaFoldDB" id="A0ABD2XNS1"/>
<evidence type="ECO:0000313" key="2">
    <source>
        <dbReference type="Proteomes" id="UP001627154"/>
    </source>
</evidence>
<comment type="caution">
    <text evidence="1">The sequence shown here is derived from an EMBL/GenBank/DDBJ whole genome shotgun (WGS) entry which is preliminary data.</text>
</comment>
<gene>
    <name evidence="1" type="ORF">TKK_001737</name>
</gene>
<sequence length="123" mass="14234">MKVQECFLPKKNQGIVTEINHTVLLAAHHLFLVCHKYHSRIHTDNTCIGAREKECRSAQIRPIVLYYCNASGADRVYFSSFSRVILANLLSFDARSVVLYIDIYYKDTKITLCQRRRIAVRGK</sequence>
<proteinExistence type="predicted"/>
<accession>A0ABD2XNS1</accession>
<reference evidence="1 2" key="1">
    <citation type="journal article" date="2024" name="bioRxiv">
        <title>A reference genome for Trichogramma kaykai: A tiny desert-dwelling parasitoid wasp with competing sex-ratio distorters.</title>
        <authorList>
            <person name="Culotta J."/>
            <person name="Lindsey A.R."/>
        </authorList>
    </citation>
    <scope>NUCLEOTIDE SEQUENCE [LARGE SCALE GENOMIC DNA]</scope>
    <source>
        <strain evidence="1 2">KSX58</strain>
    </source>
</reference>
<name>A0ABD2XNS1_9HYME</name>
<evidence type="ECO:0000313" key="1">
    <source>
        <dbReference type="EMBL" id="KAL3406406.1"/>
    </source>
</evidence>
<keyword evidence="2" id="KW-1185">Reference proteome</keyword>